<feature type="compositionally biased region" description="Polar residues" evidence="11">
    <location>
        <begin position="575"/>
        <end position="598"/>
    </location>
</feature>
<evidence type="ECO:0000256" key="2">
    <source>
        <dbReference type="ARBA" id="ARBA00006469"/>
    </source>
</evidence>
<feature type="compositionally biased region" description="Pro residues" evidence="11">
    <location>
        <begin position="1233"/>
        <end position="1248"/>
    </location>
</feature>
<feature type="domain" description="ASD2" evidence="14">
    <location>
        <begin position="1439"/>
        <end position="1733"/>
    </location>
</feature>
<feature type="compositionally biased region" description="Pro residues" evidence="11">
    <location>
        <begin position="1147"/>
        <end position="1157"/>
    </location>
</feature>
<evidence type="ECO:0000256" key="7">
    <source>
        <dbReference type="ARBA" id="ARBA00023203"/>
    </source>
</evidence>
<feature type="compositionally biased region" description="Acidic residues" evidence="11">
    <location>
        <begin position="1205"/>
        <end position="1219"/>
    </location>
</feature>
<comment type="subcellular location">
    <subcellularLocation>
        <location evidence="1">Cytoplasm</location>
        <location evidence="1">Cytoskeleton</location>
    </subcellularLocation>
</comment>
<feature type="region of interest" description="Disordered" evidence="11">
    <location>
        <begin position="190"/>
        <end position="247"/>
    </location>
</feature>
<dbReference type="Pfam" id="PF00595">
    <property type="entry name" value="PDZ"/>
    <property type="match status" value="1"/>
</dbReference>
<feature type="coiled-coil region" evidence="10">
    <location>
        <begin position="1528"/>
        <end position="1593"/>
    </location>
</feature>
<feature type="compositionally biased region" description="Polar residues" evidence="11">
    <location>
        <begin position="514"/>
        <end position="527"/>
    </location>
</feature>
<keyword evidence="16" id="KW-1185">Reference proteome</keyword>
<dbReference type="SMART" id="SM00228">
    <property type="entry name" value="PDZ"/>
    <property type="match status" value="1"/>
</dbReference>
<evidence type="ECO:0000259" key="14">
    <source>
        <dbReference type="PROSITE" id="PS51307"/>
    </source>
</evidence>
<feature type="compositionally biased region" description="Pro residues" evidence="11">
    <location>
        <begin position="1093"/>
        <end position="1125"/>
    </location>
</feature>
<feature type="compositionally biased region" description="Low complexity" evidence="11">
    <location>
        <begin position="227"/>
        <end position="247"/>
    </location>
</feature>
<feature type="compositionally biased region" description="Polar residues" evidence="11">
    <location>
        <begin position="810"/>
        <end position="820"/>
    </location>
</feature>
<name>A0ABD1JRK6_9TELE</name>
<dbReference type="PROSITE" id="PS51306">
    <property type="entry name" value="ASD1"/>
    <property type="match status" value="1"/>
</dbReference>
<accession>A0ABD1JRK6</accession>
<dbReference type="PANTHER" id="PTHR15012">
    <property type="entry name" value="APICAL PROTEIN/SHROOM-RELATED"/>
    <property type="match status" value="1"/>
</dbReference>
<keyword evidence="3" id="KW-0217">Developmental protein</keyword>
<dbReference type="CDD" id="cd06750">
    <property type="entry name" value="PDZ_shroom2_3_4-like"/>
    <property type="match status" value="1"/>
</dbReference>
<evidence type="ECO:0000313" key="15">
    <source>
        <dbReference type="EMBL" id="KAL2089503.1"/>
    </source>
</evidence>
<evidence type="ECO:0008006" key="17">
    <source>
        <dbReference type="Google" id="ProtNLM"/>
    </source>
</evidence>
<feature type="region of interest" description="Disordered" evidence="11">
    <location>
        <begin position="361"/>
        <end position="413"/>
    </location>
</feature>
<keyword evidence="8" id="KW-0206">Cytoskeleton</keyword>
<feature type="region of interest" description="Disordered" evidence="11">
    <location>
        <begin position="1472"/>
        <end position="1509"/>
    </location>
</feature>
<sequence length="1744" mass="191309">MATIDHRIETQFVDRDPNPLLDPERSFSLDQRNVDGEGSRLVDVVLTGGAPWGFTLRGGREHHEPLLITKWLVEEGSKAAGVRLQAGDELVNINDVPLSGYRQEAICLVKGSHKTLTLVVKRRNEPVSRPHSWHSTKFNESQSETCKTQSTPSPVWQPRYDASTSSTDLSAGWDQTNLRRVSDQFSSLGSMDSLEHAPHPYPPGRLSPGKSNNNSVEHLGGGKRDSAYSSFSTSSGTPDYTLTNSNTTSTENMLYKVSQWDSSGRHSNGRHSVGGEGGRQDERPGYLQLPSGTGGGSEEQAGSRHSSSSRTNFGPVWHVPDKRKTSAPSPPPPPPPTRSDSFAIAKVHEKGLVIAYPEGPGAHAQLKSQGKGLDYQGSERGSEARRSFNLSNKNDVASPYISGEGYSQPQLNPSKAFSSTDVRVGLPPYSHAPYHQRQYSDESTFHAQARAVAAPRAQNISGYYCSMQELPTNNHSHFYSQGNQARTPSTSLSTNAIDQNVGDSGGHTRYYCVTTRQPPQTVSQASITKVEDWKARSSSSPEVPQVGGERNSFSAQGVNKTKYLPPQVLPYIPNNRDSNGQNSQGENLYSSSNPTNAPEVSKAALSVEQRASQRRNSGPASEPHYMSYPPSKQTEQRRTSGPPPAKEPTQELWQGQAKICPQKTPMLHSLAKESPEQDDVVGAAGSGVEGGKEVVEYVNGKQVRRSDRYATTLRNEIQMKRAQLQKSRSAAALSSTEEAEEMLDNSPTSGDGTFTISYKDHLKEAQARVLKATSFRRRDLEPILLEHPEPQLPGGPTTGAINRKDGGSLPSVSEVPQTKPASAGGQVSRIGGRKRIPVDKKVRSFSEPDKINEVGVDEDHCPPDNAASLVDRRKFFEATGKPAFPKPLPKQPQQHASDDRRVTRPGGMPQAGQTEDVTERKRSGTPVEGSYREGQDGLSSAQGPESQRLGTFAEYEATWNIQRKPPESKPSGRYHSADNILDPAVEERSKPACVHERSRSSPSADFYGQNIPARGRKSAEYTQPESKLTELQRSGLRLSDRGHSECRVKEKPVEPNHFPDLPPPPPPPPSLPPPPPPPPVSLENPEPPEWDAPLPPPPSPPPPVLHPDPADPAAPPHLHLPPLPDPHWTRHHLLPRPDRYQPTPLDTAPPPPPPPPVSDCQNFLPPPAIWGGALHRHSPNTHTDTDPALCPRRDLEVPKKKKSVEEEEGKGEEKGEELEPQPKPESEPQTEPALPPPSQPSPDAPPLAKPTMEGQHSPPPPSPSSPSPHFSPQRLTDKPPVSLQDEAPGRMQRLSENSSAVRKVPIKIVHTESDTEKESRQYLHPRSGSSSGAAGGGGTESPQGPLGPGATHLISLASPEQSYSVFCAYSRQQRDQGPEPKTSDAGAPSGASEPKRETHRGPQGEHRPPEDPRHGPHPSSNGVSLVGARSRSVEDEKREELARDIIDKDKSLADILDQSKMRTTMDLMEGLFPQGEQLLEGAHQRRKSAAPKQASPRSSEDRKEEENTMAAAVALATSSTYYSTSAPMAELLIKMKDMQQESEEQDSEEELDHDLANKKHELIDSLSRKLQVLREARESLQEDVEDNNALGQEVEATVQQVCKPNELDKFRMFVGDLDKVVSLLLSLSGRLARVENALNSLEEDAPPEERRILTDKRKLLIRQHEDAKELKENLDRREHLVYDILASYLDEESLADYVHFVKMKSALIIEQRKLEDKIKLGDEQLKCLTDSLPLDQRLPLRGDI</sequence>
<evidence type="ECO:0000259" key="12">
    <source>
        <dbReference type="PROSITE" id="PS50106"/>
    </source>
</evidence>
<keyword evidence="6" id="KW-0493">Microtubule</keyword>
<feature type="region of interest" description="Disordered" evidence="11">
    <location>
        <begin position="481"/>
        <end position="689"/>
    </location>
</feature>
<dbReference type="InterPro" id="IPR014800">
    <property type="entry name" value="ASD1_dom"/>
</dbReference>
<dbReference type="FunFam" id="2.30.42.10:FF:000100">
    <property type="entry name" value="Shroom family member 2"/>
    <property type="match status" value="1"/>
</dbReference>
<evidence type="ECO:0000256" key="4">
    <source>
        <dbReference type="ARBA" id="ARBA00022490"/>
    </source>
</evidence>
<dbReference type="EMBL" id="JBHFQA010000012">
    <property type="protein sequence ID" value="KAL2089503.1"/>
    <property type="molecule type" value="Genomic_DNA"/>
</dbReference>
<reference evidence="15 16" key="1">
    <citation type="submission" date="2024-09" db="EMBL/GenBank/DDBJ databases">
        <title>A chromosome-level genome assembly of Gray's grenadier anchovy, Coilia grayii.</title>
        <authorList>
            <person name="Fu Z."/>
        </authorList>
    </citation>
    <scope>NUCLEOTIDE SEQUENCE [LARGE SCALE GENOMIC DNA]</scope>
    <source>
        <strain evidence="15">G4</strain>
        <tissue evidence="15">Muscle</tissue>
    </source>
</reference>
<feature type="compositionally biased region" description="Pro residues" evidence="11">
    <location>
        <begin position="328"/>
        <end position="337"/>
    </location>
</feature>
<dbReference type="GO" id="GO:0003779">
    <property type="term" value="F:actin binding"/>
    <property type="evidence" value="ECO:0007669"/>
    <property type="project" value="UniProtKB-UniRule"/>
</dbReference>
<evidence type="ECO:0000256" key="1">
    <source>
        <dbReference type="ARBA" id="ARBA00004245"/>
    </source>
</evidence>
<feature type="region of interest" description="Disordered" evidence="11">
    <location>
        <begin position="721"/>
        <end position="755"/>
    </location>
</feature>
<keyword evidence="7 9" id="KW-0009">Actin-binding</keyword>
<feature type="compositionally biased region" description="Basic and acidic residues" evidence="11">
    <location>
        <begin position="1038"/>
        <end position="1054"/>
    </location>
</feature>
<dbReference type="InterPro" id="IPR014799">
    <property type="entry name" value="ASD2_dom"/>
</dbReference>
<feature type="compositionally biased region" description="Basic and acidic residues" evidence="11">
    <location>
        <begin position="836"/>
        <end position="862"/>
    </location>
</feature>
<evidence type="ECO:0000313" key="16">
    <source>
        <dbReference type="Proteomes" id="UP001591681"/>
    </source>
</evidence>
<feature type="compositionally biased region" description="Polar residues" evidence="11">
    <location>
        <begin position="133"/>
        <end position="154"/>
    </location>
</feature>
<protein>
    <recommendedName>
        <fullName evidence="17">Protein Shroom2</fullName>
    </recommendedName>
</protein>
<feature type="compositionally biased region" description="Basic and acidic residues" evidence="11">
    <location>
        <begin position="1393"/>
        <end position="1414"/>
    </location>
</feature>
<dbReference type="Proteomes" id="UP001591681">
    <property type="component" value="Unassembled WGS sequence"/>
</dbReference>
<dbReference type="InterPro" id="IPR036034">
    <property type="entry name" value="PDZ_sf"/>
</dbReference>
<keyword evidence="10" id="KW-0175">Coiled coil</keyword>
<feature type="domain" description="ASD1" evidence="13">
    <location>
        <begin position="762"/>
        <end position="855"/>
    </location>
</feature>
<feature type="compositionally biased region" description="Polar residues" evidence="11">
    <location>
        <begin position="1020"/>
        <end position="1032"/>
    </location>
</feature>
<keyword evidence="4" id="KW-0963">Cytoplasm</keyword>
<feature type="coiled-coil region" evidence="10">
    <location>
        <begin position="1624"/>
        <end position="1677"/>
    </location>
</feature>
<feature type="region of interest" description="Disordered" evidence="11">
    <location>
        <begin position="124"/>
        <end position="175"/>
    </location>
</feature>
<dbReference type="GO" id="GO:0005874">
    <property type="term" value="C:microtubule"/>
    <property type="evidence" value="ECO:0007669"/>
    <property type="project" value="UniProtKB-KW"/>
</dbReference>
<feature type="compositionally biased region" description="Low complexity" evidence="11">
    <location>
        <begin position="727"/>
        <end position="736"/>
    </location>
</feature>
<evidence type="ECO:0000256" key="11">
    <source>
        <dbReference type="SAM" id="MobiDB-lite"/>
    </source>
</evidence>
<evidence type="ECO:0000256" key="9">
    <source>
        <dbReference type="PROSITE-ProRule" id="PRU00637"/>
    </source>
</evidence>
<organism evidence="15 16">
    <name type="scientific">Coilia grayii</name>
    <name type="common">Gray's grenadier anchovy</name>
    <dbReference type="NCBI Taxonomy" id="363190"/>
    <lineage>
        <taxon>Eukaryota</taxon>
        <taxon>Metazoa</taxon>
        <taxon>Chordata</taxon>
        <taxon>Craniata</taxon>
        <taxon>Vertebrata</taxon>
        <taxon>Euteleostomi</taxon>
        <taxon>Actinopterygii</taxon>
        <taxon>Neopterygii</taxon>
        <taxon>Teleostei</taxon>
        <taxon>Clupei</taxon>
        <taxon>Clupeiformes</taxon>
        <taxon>Clupeoidei</taxon>
        <taxon>Engraulidae</taxon>
        <taxon>Coilinae</taxon>
        <taxon>Coilia</taxon>
    </lineage>
</organism>
<dbReference type="InterPro" id="IPR001478">
    <property type="entry name" value="PDZ"/>
</dbReference>
<proteinExistence type="inferred from homology"/>
<feature type="compositionally biased region" description="Polar residues" evidence="11">
    <location>
        <begin position="162"/>
        <end position="175"/>
    </location>
</feature>
<feature type="compositionally biased region" description="Pro residues" evidence="11">
    <location>
        <begin position="1060"/>
        <end position="1080"/>
    </location>
</feature>
<feature type="domain" description="PDZ" evidence="12">
    <location>
        <begin position="41"/>
        <end position="124"/>
    </location>
</feature>
<dbReference type="SUPFAM" id="SSF50156">
    <property type="entry name" value="PDZ domain-like"/>
    <property type="match status" value="1"/>
</dbReference>
<keyword evidence="5" id="KW-0597">Phosphoprotein</keyword>
<dbReference type="PROSITE" id="PS51307">
    <property type="entry name" value="ASD2"/>
    <property type="match status" value="1"/>
</dbReference>
<dbReference type="InterPro" id="IPR027685">
    <property type="entry name" value="Shroom_fam"/>
</dbReference>
<evidence type="ECO:0000256" key="3">
    <source>
        <dbReference type="ARBA" id="ARBA00022473"/>
    </source>
</evidence>
<evidence type="ECO:0000256" key="6">
    <source>
        <dbReference type="ARBA" id="ARBA00022701"/>
    </source>
</evidence>
<feature type="compositionally biased region" description="Polar residues" evidence="11">
    <location>
        <begin position="481"/>
        <end position="502"/>
    </location>
</feature>
<feature type="compositionally biased region" description="Polar residues" evidence="11">
    <location>
        <begin position="937"/>
        <end position="949"/>
    </location>
</feature>
<dbReference type="Pfam" id="PF08688">
    <property type="entry name" value="ASD1"/>
    <property type="match status" value="1"/>
</dbReference>
<dbReference type="Gene3D" id="2.30.42.10">
    <property type="match status" value="1"/>
</dbReference>
<evidence type="ECO:0000256" key="10">
    <source>
        <dbReference type="SAM" id="Coils"/>
    </source>
</evidence>
<feature type="compositionally biased region" description="Basic and acidic residues" evidence="11">
    <location>
        <begin position="1372"/>
        <end position="1382"/>
    </location>
</feature>
<evidence type="ECO:0000256" key="8">
    <source>
        <dbReference type="ARBA" id="ARBA00023212"/>
    </source>
</evidence>
<dbReference type="PROSITE" id="PS50106">
    <property type="entry name" value="PDZ"/>
    <property type="match status" value="1"/>
</dbReference>
<feature type="compositionally biased region" description="Pro residues" evidence="11">
    <location>
        <begin position="1257"/>
        <end position="1266"/>
    </location>
</feature>
<feature type="region of interest" description="Disordered" evidence="11">
    <location>
        <begin position="783"/>
        <end position="1450"/>
    </location>
</feature>
<dbReference type="PANTHER" id="PTHR15012:SF8">
    <property type="entry name" value="PROTEIN SHROOM2"/>
    <property type="match status" value="1"/>
</dbReference>
<comment type="similarity">
    <text evidence="2">Belongs to the shroom family.</text>
</comment>
<evidence type="ECO:0000256" key="5">
    <source>
        <dbReference type="ARBA" id="ARBA00022553"/>
    </source>
</evidence>
<dbReference type="Gene3D" id="6.10.250.3120">
    <property type="match status" value="1"/>
</dbReference>
<feature type="compositionally biased region" description="Basic and acidic residues" evidence="11">
    <location>
        <begin position="985"/>
        <end position="999"/>
    </location>
</feature>
<feature type="compositionally biased region" description="Polar residues" evidence="11">
    <location>
        <begin position="303"/>
        <end position="312"/>
    </location>
</feature>
<feature type="compositionally biased region" description="Polar residues" evidence="11">
    <location>
        <begin position="745"/>
        <end position="755"/>
    </location>
</feature>
<comment type="caution">
    <text evidence="15">The sequence shown here is derived from an EMBL/GenBank/DDBJ whole genome shotgun (WGS) entry which is preliminary data.</text>
</comment>
<gene>
    <name evidence="15" type="ORF">ACEWY4_014191</name>
</gene>
<evidence type="ECO:0000259" key="13">
    <source>
        <dbReference type="PROSITE" id="PS51306"/>
    </source>
</evidence>
<feature type="compositionally biased region" description="Basic and acidic residues" evidence="11">
    <location>
        <begin position="1431"/>
        <end position="1450"/>
    </location>
</feature>
<feature type="region of interest" description="Disordered" evidence="11">
    <location>
        <begin position="259"/>
        <end position="341"/>
    </location>
</feature>
<dbReference type="Pfam" id="PF08687">
    <property type="entry name" value="ASD2"/>
    <property type="match status" value="1"/>
</dbReference>
<feature type="compositionally biased region" description="Basic and acidic residues" evidence="11">
    <location>
        <begin position="1309"/>
        <end position="1321"/>
    </location>
</feature>